<dbReference type="SMART" id="SM00248">
    <property type="entry name" value="ANK"/>
    <property type="match status" value="3"/>
</dbReference>
<sequence>MIKNVAFLADKFRQAVMEGDYDLVRRALDSSKKFGVEDADDMGITLLMYSAQNGYDDIVELLVNNKANVNAQMKNGTTSLMLACEHAHICTVALMVELGANINLVQNTGETALMKAVRRGHKQIVRFLLENGANFSEQNSSGYTALSYAKMMRLTEIEDIIVDHINRLTAEFDKQVQVTLNNTAKITSALFPLQCFPLSDGEKFVVNFKHELQTNTPETVPCPILSKAKLVISAYKAQLLEM</sequence>
<dbReference type="InterPro" id="IPR036770">
    <property type="entry name" value="Ankyrin_rpt-contain_sf"/>
</dbReference>
<proteinExistence type="predicted"/>
<dbReference type="SUPFAM" id="SSF48403">
    <property type="entry name" value="Ankyrin repeat"/>
    <property type="match status" value="1"/>
</dbReference>
<comment type="caution">
    <text evidence="2">The sequence shown here is derived from an EMBL/GenBank/DDBJ whole genome shotgun (WGS) entry which is preliminary data.</text>
</comment>
<dbReference type="GO" id="GO:0042981">
    <property type="term" value="P:regulation of apoptotic process"/>
    <property type="evidence" value="ECO:0007669"/>
    <property type="project" value="TreeGrafter"/>
</dbReference>
<accession>A0A8B6GT91</accession>
<dbReference type="PANTHER" id="PTHR24183:SF1">
    <property type="entry name" value="FIBRONECTIN TYPE 3 AND ANKYRIN REPEAT DOMAINS PROTEIN 1"/>
    <property type="match status" value="1"/>
</dbReference>
<dbReference type="Pfam" id="PF00023">
    <property type="entry name" value="Ank"/>
    <property type="match status" value="1"/>
</dbReference>
<dbReference type="PROSITE" id="PS50297">
    <property type="entry name" value="ANK_REP_REGION"/>
    <property type="match status" value="3"/>
</dbReference>
<organism evidence="2 3">
    <name type="scientific">Mytilus galloprovincialis</name>
    <name type="common">Mediterranean mussel</name>
    <dbReference type="NCBI Taxonomy" id="29158"/>
    <lineage>
        <taxon>Eukaryota</taxon>
        <taxon>Metazoa</taxon>
        <taxon>Spiralia</taxon>
        <taxon>Lophotrochozoa</taxon>
        <taxon>Mollusca</taxon>
        <taxon>Bivalvia</taxon>
        <taxon>Autobranchia</taxon>
        <taxon>Pteriomorphia</taxon>
        <taxon>Mytilida</taxon>
        <taxon>Mytiloidea</taxon>
        <taxon>Mytilidae</taxon>
        <taxon>Mytilinae</taxon>
        <taxon>Mytilus</taxon>
    </lineage>
</organism>
<keyword evidence="1" id="KW-0040">ANK repeat</keyword>
<dbReference type="EMBL" id="UYJE01008924">
    <property type="protein sequence ID" value="VDI68539.1"/>
    <property type="molecule type" value="Genomic_DNA"/>
</dbReference>
<dbReference type="AlphaFoldDB" id="A0A8B6GT91"/>
<reference evidence="2" key="1">
    <citation type="submission" date="2018-11" db="EMBL/GenBank/DDBJ databases">
        <authorList>
            <person name="Alioto T."/>
            <person name="Alioto T."/>
        </authorList>
    </citation>
    <scope>NUCLEOTIDE SEQUENCE</scope>
</reference>
<name>A0A8B6GT91_MYTGA</name>
<feature type="repeat" description="ANK" evidence="1">
    <location>
        <begin position="42"/>
        <end position="74"/>
    </location>
</feature>
<feature type="repeat" description="ANK" evidence="1">
    <location>
        <begin position="75"/>
        <end position="107"/>
    </location>
</feature>
<keyword evidence="3" id="KW-1185">Reference proteome</keyword>
<dbReference type="PROSITE" id="PS50088">
    <property type="entry name" value="ANK_REPEAT"/>
    <property type="match status" value="3"/>
</dbReference>
<evidence type="ECO:0000313" key="3">
    <source>
        <dbReference type="Proteomes" id="UP000596742"/>
    </source>
</evidence>
<dbReference type="Proteomes" id="UP000596742">
    <property type="component" value="Unassembled WGS sequence"/>
</dbReference>
<evidence type="ECO:0000313" key="2">
    <source>
        <dbReference type="EMBL" id="VDI68539.1"/>
    </source>
</evidence>
<dbReference type="InterPro" id="IPR002110">
    <property type="entry name" value="Ankyrin_rpt"/>
</dbReference>
<feature type="repeat" description="ANK" evidence="1">
    <location>
        <begin position="108"/>
        <end position="140"/>
    </location>
</feature>
<dbReference type="Pfam" id="PF12796">
    <property type="entry name" value="Ank_2"/>
    <property type="match status" value="1"/>
</dbReference>
<gene>
    <name evidence="2" type="ORF">MGAL_10B007707</name>
</gene>
<dbReference type="OrthoDB" id="10071877at2759"/>
<dbReference type="PANTHER" id="PTHR24183">
    <property type="entry name" value="FIBRONECTIN TYPE 3 AND ANKYRIN REPEAT DOMAINS PROTEIN 1"/>
    <property type="match status" value="1"/>
</dbReference>
<protein>
    <submittedName>
        <fullName evidence="2">Uncharacterized protein</fullName>
    </submittedName>
</protein>
<evidence type="ECO:0000256" key="1">
    <source>
        <dbReference type="PROSITE-ProRule" id="PRU00023"/>
    </source>
</evidence>
<dbReference type="GO" id="GO:0005634">
    <property type="term" value="C:nucleus"/>
    <property type="evidence" value="ECO:0007669"/>
    <property type="project" value="TreeGrafter"/>
</dbReference>
<dbReference type="Gene3D" id="1.25.40.20">
    <property type="entry name" value="Ankyrin repeat-containing domain"/>
    <property type="match status" value="1"/>
</dbReference>